<name>A0ABV7KN48_PLAOK</name>
<keyword evidence="2" id="KW-0520">NAD</keyword>
<dbReference type="InterPro" id="IPR028359">
    <property type="entry name" value="UDP_ManNAc/GlcNAc_DH"/>
</dbReference>
<keyword evidence="1" id="KW-0560">Oxidoreductase</keyword>
<dbReference type="InterPro" id="IPR017476">
    <property type="entry name" value="UDP-Glc/GDP-Man"/>
</dbReference>
<gene>
    <name evidence="6" type="ORF">ACFOEJ_07550</name>
</gene>
<evidence type="ECO:0000256" key="3">
    <source>
        <dbReference type="PIRNR" id="PIRNR000124"/>
    </source>
</evidence>
<dbReference type="SUPFAM" id="SSF48179">
    <property type="entry name" value="6-phosphogluconate dehydrogenase C-terminal domain-like"/>
    <property type="match status" value="1"/>
</dbReference>
<dbReference type="Proteomes" id="UP001595625">
    <property type="component" value="Unassembled WGS sequence"/>
</dbReference>
<keyword evidence="4" id="KW-0472">Membrane</keyword>
<keyword evidence="4" id="KW-1133">Transmembrane helix</keyword>
<dbReference type="InterPro" id="IPR036291">
    <property type="entry name" value="NAD(P)-bd_dom_sf"/>
</dbReference>
<comment type="caution">
    <text evidence="6">The sequence shown here is derived from an EMBL/GenBank/DDBJ whole genome shotgun (WGS) entry which is preliminary data.</text>
</comment>
<evidence type="ECO:0000256" key="4">
    <source>
        <dbReference type="SAM" id="Phobius"/>
    </source>
</evidence>
<dbReference type="InterPro" id="IPR014027">
    <property type="entry name" value="UDP-Glc/GDP-Man_DH_C"/>
</dbReference>
<dbReference type="EMBL" id="JBHRUJ010000014">
    <property type="protein sequence ID" value="MFC3210918.1"/>
    <property type="molecule type" value="Genomic_DNA"/>
</dbReference>
<dbReference type="Gene3D" id="3.40.50.720">
    <property type="entry name" value="NAD(P)-binding Rossmann-like Domain"/>
    <property type="match status" value="2"/>
</dbReference>
<dbReference type="SMART" id="SM00984">
    <property type="entry name" value="UDPG_MGDP_dh_C"/>
    <property type="match status" value="1"/>
</dbReference>
<protein>
    <submittedName>
        <fullName evidence="6">Nucleotide sugar dehydrogenase</fullName>
    </submittedName>
</protein>
<dbReference type="PANTHER" id="PTHR43491">
    <property type="entry name" value="UDP-N-ACETYL-D-MANNOSAMINE DEHYDROGENASE"/>
    <property type="match status" value="1"/>
</dbReference>
<evidence type="ECO:0000313" key="6">
    <source>
        <dbReference type="EMBL" id="MFC3210918.1"/>
    </source>
</evidence>
<proteinExistence type="inferred from homology"/>
<dbReference type="Pfam" id="PF03721">
    <property type="entry name" value="UDPG_MGDP_dh_N"/>
    <property type="match status" value="1"/>
</dbReference>
<keyword evidence="4" id="KW-0812">Transmembrane</keyword>
<dbReference type="SUPFAM" id="SSF51735">
    <property type="entry name" value="NAD(P)-binding Rossmann-fold domains"/>
    <property type="match status" value="1"/>
</dbReference>
<sequence>MEIQSTRLMEKIRQQKAVIGVIGLGYVGLPLAIAFAKAGFTVYGFDVDTEKIKTLKAGKSYVIDSKDEDVAAIVESGHFKPTADFSDIRLLDAVSICVPTPLNKSHEPDMSYIISAVNDIKKNMHTDFLITLESTTYPGTTEELIEKELAAEGYAVGKDYFLCFSPERIDPGNAVFHTGNTPKVLGGTTASCTEHGVFLYQQIVEQIVPVSCPKVAEMTKLLENTFRSINIAFINEMAMMSDKLGIDIWETIEAADTKPFGFMKFSPGPGIGGHCIPLDPMYLSWKARASNFYSKFIEIAQETNKGMPNYVISKVSEALNLRSRSIRGSQILILGMAYKPDIDDVRESPGLEIYELLKGYGAILDYNDPYARSFKDKNGDKVESVELDYAHIGAYDCILLLTKHSDYDYRIIGEKAKIIVDTRNAFEHQSNVVKLGAPTNNAEKNFIVKTAVIHRKGYFRTYQIRK</sequence>
<dbReference type="RefSeq" id="WP_117314142.1">
    <property type="nucleotide sequence ID" value="NZ_JBHRUJ010000014.1"/>
</dbReference>
<dbReference type="PIRSF" id="PIRSF500136">
    <property type="entry name" value="UDP_ManNAc_DH"/>
    <property type="match status" value="1"/>
</dbReference>
<dbReference type="InterPro" id="IPR036220">
    <property type="entry name" value="UDP-Glc/GDP-Man_DH_C_sf"/>
</dbReference>
<dbReference type="NCBIfam" id="TIGR03026">
    <property type="entry name" value="NDP-sugDHase"/>
    <property type="match status" value="1"/>
</dbReference>
<comment type="similarity">
    <text evidence="3">Belongs to the UDP-glucose/GDP-mannose dehydrogenase family.</text>
</comment>
<dbReference type="PANTHER" id="PTHR43491:SF1">
    <property type="entry name" value="UDP-N-ACETYL-D-MANNOSAMINE DEHYDROGENASE"/>
    <property type="match status" value="1"/>
</dbReference>
<feature type="domain" description="UDP-glucose/GDP-mannose dehydrogenase C-terminal" evidence="5">
    <location>
        <begin position="332"/>
        <end position="428"/>
    </location>
</feature>
<dbReference type="InterPro" id="IPR008927">
    <property type="entry name" value="6-PGluconate_DH-like_C_sf"/>
</dbReference>
<dbReference type="Pfam" id="PF03720">
    <property type="entry name" value="UDPG_MGDP_dh_C"/>
    <property type="match status" value="1"/>
</dbReference>
<evidence type="ECO:0000256" key="2">
    <source>
        <dbReference type="ARBA" id="ARBA00023027"/>
    </source>
</evidence>
<evidence type="ECO:0000259" key="5">
    <source>
        <dbReference type="SMART" id="SM00984"/>
    </source>
</evidence>
<dbReference type="Pfam" id="PF00984">
    <property type="entry name" value="UDPG_MGDP_dh"/>
    <property type="match status" value="1"/>
</dbReference>
<accession>A0ABV7KN48</accession>
<evidence type="ECO:0000313" key="7">
    <source>
        <dbReference type="Proteomes" id="UP001595625"/>
    </source>
</evidence>
<dbReference type="PIRSF" id="PIRSF000124">
    <property type="entry name" value="UDPglc_GDPman_dh"/>
    <property type="match status" value="1"/>
</dbReference>
<organism evidence="6 7">
    <name type="scientific">Planomicrobium okeanokoites</name>
    <name type="common">Planococcus okeanokoites</name>
    <name type="synonym">Flavobacterium okeanokoites</name>
    <dbReference type="NCBI Taxonomy" id="244"/>
    <lineage>
        <taxon>Bacteria</taxon>
        <taxon>Bacillati</taxon>
        <taxon>Bacillota</taxon>
        <taxon>Bacilli</taxon>
        <taxon>Bacillales</taxon>
        <taxon>Caryophanaceae</taxon>
        <taxon>Planomicrobium</taxon>
    </lineage>
</organism>
<feature type="transmembrane region" description="Helical" evidence="4">
    <location>
        <begin position="21"/>
        <end position="45"/>
    </location>
</feature>
<keyword evidence="7" id="KW-1185">Reference proteome</keyword>
<reference evidence="7" key="1">
    <citation type="journal article" date="2019" name="Int. J. Syst. Evol. Microbiol.">
        <title>The Global Catalogue of Microorganisms (GCM) 10K type strain sequencing project: providing services to taxonomists for standard genome sequencing and annotation.</title>
        <authorList>
            <consortium name="The Broad Institute Genomics Platform"/>
            <consortium name="The Broad Institute Genome Sequencing Center for Infectious Disease"/>
            <person name="Wu L."/>
            <person name="Ma J."/>
        </authorList>
    </citation>
    <scope>NUCLEOTIDE SEQUENCE [LARGE SCALE GENOMIC DNA]</scope>
    <source>
        <strain evidence="7">CCM 320</strain>
    </source>
</reference>
<dbReference type="InterPro" id="IPR014026">
    <property type="entry name" value="UDP-Glc/GDP-Man_DH_dimer"/>
</dbReference>
<evidence type="ECO:0000256" key="1">
    <source>
        <dbReference type="ARBA" id="ARBA00023002"/>
    </source>
</evidence>
<dbReference type="SUPFAM" id="SSF52413">
    <property type="entry name" value="UDP-glucose/GDP-mannose dehydrogenase C-terminal domain"/>
    <property type="match status" value="1"/>
</dbReference>
<dbReference type="InterPro" id="IPR001732">
    <property type="entry name" value="UDP-Glc/GDP-Man_DH_N"/>
</dbReference>